<keyword evidence="1" id="KW-0175">Coiled coil</keyword>
<dbReference type="RefSeq" id="WP_118299729.1">
    <property type="nucleotide sequence ID" value="NZ_QRJR01000034.1"/>
</dbReference>
<organism evidence="4 5">
    <name type="scientific">Bacteroides ovatus</name>
    <dbReference type="NCBI Taxonomy" id="28116"/>
    <lineage>
        <taxon>Bacteria</taxon>
        <taxon>Pseudomonadati</taxon>
        <taxon>Bacteroidota</taxon>
        <taxon>Bacteroidia</taxon>
        <taxon>Bacteroidales</taxon>
        <taxon>Bacteroidaceae</taxon>
        <taxon>Bacteroides</taxon>
    </lineage>
</organism>
<dbReference type="InterPro" id="IPR013491">
    <property type="entry name" value="Tape_meas_N"/>
</dbReference>
<dbReference type="EMBL" id="QRJR01000034">
    <property type="protein sequence ID" value="RHH40336.1"/>
    <property type="molecule type" value="Genomic_DNA"/>
</dbReference>
<gene>
    <name evidence="4" type="ORF">DW206_22510</name>
</gene>
<evidence type="ECO:0000259" key="3">
    <source>
        <dbReference type="Pfam" id="PF20155"/>
    </source>
</evidence>
<name>A0A414WS61_BACOV</name>
<feature type="coiled-coil region" evidence="1">
    <location>
        <begin position="543"/>
        <end position="578"/>
    </location>
</feature>
<comment type="caution">
    <text evidence="4">The sequence shown here is derived from an EMBL/GenBank/DDBJ whole genome shotgun (WGS) entry which is preliminary data.</text>
</comment>
<dbReference type="NCBIfam" id="TIGR02675">
    <property type="entry name" value="tape_meas_nterm"/>
    <property type="match status" value="1"/>
</dbReference>
<evidence type="ECO:0000256" key="2">
    <source>
        <dbReference type="SAM" id="MobiDB-lite"/>
    </source>
</evidence>
<feature type="domain" description="Tape measure protein N-terminal" evidence="3">
    <location>
        <begin position="246"/>
        <end position="430"/>
    </location>
</feature>
<feature type="coiled-coil region" evidence="1">
    <location>
        <begin position="891"/>
        <end position="939"/>
    </location>
</feature>
<accession>A0A414WS61</accession>
<feature type="region of interest" description="Disordered" evidence="2">
    <location>
        <begin position="1525"/>
        <end position="1545"/>
    </location>
</feature>
<evidence type="ECO:0000313" key="4">
    <source>
        <dbReference type="EMBL" id="RHH40336.1"/>
    </source>
</evidence>
<sequence>MGNLHFDATYNNEEVMRKIRESQKAFVELGNSAEIQGRRIDAAFEKISLKSLERVQQIMKNFPNEVQGISSFQRQIDGLEKHIERLNQRIASVGNGKLGSTFSDVSGNVNIGNVLKEQVYEGAQAVNTLTEKIIKQKVLIKDIEHDVRTLGEAYKKAGEGTTKKNALFADFKGAKSALQEEKSALFELQTQQAQARLSVRKLKDEQKLYQKETETVVNANEKMSLSFGKLLGVIGGVAALKKLGSEIIRVRGEFQSMQTAIETMVGKDVASQIIPQIKELAKISPLTLTDMVGAEKMMLGFNIQAEDTIKYLKAISDISMGESNKFNSLTLAFSQMSAAGKLMGQDLNQMINAGFNPLQTISEKTGKSIATLKDEMSKGAISAEMVQQAFIDATSAGGKFFGMSENASKTINGQLSMMQDAMDNAFNEMGQKSEGIIMSGIQLTTSLIENYETIGKVLVGMIATYGVYKTALITNIALTHSWTVAARADAVAKGIQTIATKAQTVAQLALNAAMKANPYVLAATLIVGAATAMWALHDSTTAAERAQKKYNKTKADSLQKEEEHKSRLENLIATIQNEYTSSMNRVKAIEAIKKEYPSLFQKYIDEKGHIKDLIGLWKEYNEEVTKNKVETNKKNLSDSTARIEEYEKMLSLWKKLGENPYYRKNRLSKKEFELAEKYKGETESSLRRKLELAKPSRDLYQEDVRSDELAQWQLDLKKSTDIQIKTELEEMKRLQQARKNNKRYSLNVGIGSMKGSTTESELANRIAILQSEYDSRSKTTYKVDYEKAKKEWDEAKKALSEIEKDKSKFTSKQYEEAKKREETAEKTYKKLGGLTGSKLTKEENQAEKLRKETEKYKLLLDKQGLERQRQQEDMETQLSQSKIDAMSDGFLKEYSQRELNNKKEIQALQRQKEDYIRAYIQAEKEKFDAEEELKAKRIKGYKKQTFNDSTVKVNTSKYDEVIENTKTKQGIDEWQKREDAMNEYLLKYGTFSQKKEAIDKKYRAAMDKETTFGGKGVIQKEWDEALANLDLSKLKEDINWGMIFGDMSKVTKKQLQQVKKQLQEFKRSPEFKTSTPEQIKVIEEALNNINTALVDKGGFFGGLTDSLTEYEGTVYKVKEAQEELEKALKSGDEVAIEKAKKKKNAAEQNQANAQANVEKSKDKAISNITAISNAIVQLGKENVSLSDIGNTVGALVDALSSSGTKIGGIISAILSIIDAAGEVGTFQYGMDIIENISSTVTDAFARDTESITGLDMSFMKSADYDDYNELVEQYDTLIDVWDQLLDKKKAYIKESYGIEATKAGQEALDLLNSERKITRELASSRLDAGASSGSHSMNYRMWKGSYDYNGTNWKDVAGDISKSLGGVDFSSMWSMLDMSAEQLEWIKTNYSGLWSKMDGDFRGYLDDIIEYGDTENEIIKSINEQLTQTSFDSLFDSFVNTLMDMDASSQDFADNFEEYMRKAIFTSMFAKNYETELENWYKDFAKANDKEGGITTDDVNDLKTKWDNIVNGALSDREAWEKIVGSSGSESSREASKKGVATASQDSVDELNGRFTVIQGHTYEINSGVKVIQSDTAKIAEKLSFLTSMDKNMSDMVRGHDIIVAHLSNIEGYTANLVDIRQFMYSMKLGIDSLNTKGITLKR</sequence>
<evidence type="ECO:0000256" key="1">
    <source>
        <dbReference type="SAM" id="Coils"/>
    </source>
</evidence>
<reference evidence="4 5" key="1">
    <citation type="submission" date="2018-08" db="EMBL/GenBank/DDBJ databases">
        <title>A genome reference for cultivated species of the human gut microbiota.</title>
        <authorList>
            <person name="Zou Y."/>
            <person name="Xue W."/>
            <person name="Luo G."/>
        </authorList>
    </citation>
    <scope>NUCLEOTIDE SEQUENCE [LARGE SCALE GENOMIC DNA]</scope>
    <source>
        <strain evidence="4 5">AM17-48</strain>
    </source>
</reference>
<dbReference type="Pfam" id="PF20155">
    <property type="entry name" value="TMP_3"/>
    <property type="match status" value="1"/>
</dbReference>
<evidence type="ECO:0000313" key="5">
    <source>
        <dbReference type="Proteomes" id="UP000283329"/>
    </source>
</evidence>
<proteinExistence type="predicted"/>
<feature type="coiled-coil region" evidence="1">
    <location>
        <begin position="1117"/>
        <end position="1163"/>
    </location>
</feature>
<protein>
    <submittedName>
        <fullName evidence="4">Phage tail tape measure protein</fullName>
    </submittedName>
</protein>
<dbReference type="Proteomes" id="UP000283329">
    <property type="component" value="Unassembled WGS sequence"/>
</dbReference>